<organism evidence="1">
    <name type="scientific">marine sediment metagenome</name>
    <dbReference type="NCBI Taxonomy" id="412755"/>
    <lineage>
        <taxon>unclassified sequences</taxon>
        <taxon>metagenomes</taxon>
        <taxon>ecological metagenomes</taxon>
    </lineage>
</organism>
<gene>
    <name evidence="1" type="ORF">LCGC14_1210760</name>
</gene>
<evidence type="ECO:0000313" key="1">
    <source>
        <dbReference type="EMBL" id="KKM93199.1"/>
    </source>
</evidence>
<reference evidence="1" key="1">
    <citation type="journal article" date="2015" name="Nature">
        <title>Complex archaea that bridge the gap between prokaryotes and eukaryotes.</title>
        <authorList>
            <person name="Spang A."/>
            <person name="Saw J.H."/>
            <person name="Jorgensen S.L."/>
            <person name="Zaremba-Niedzwiedzka K."/>
            <person name="Martijn J."/>
            <person name="Lind A.E."/>
            <person name="van Eijk R."/>
            <person name="Schleper C."/>
            <person name="Guy L."/>
            <person name="Ettema T.J."/>
        </authorList>
    </citation>
    <scope>NUCLEOTIDE SEQUENCE</scope>
</reference>
<sequence length="81" mass="9501">MKTYLTNLLTEKGITSSIYNDMPIDGHFELTYEMQIDFICSMPQPIQQQIRKTFVKIDFANGDVKHFWDHMTTGMLESCVY</sequence>
<accession>A0A0F9LE03</accession>
<dbReference type="AlphaFoldDB" id="A0A0F9LE03"/>
<proteinExistence type="predicted"/>
<name>A0A0F9LE03_9ZZZZ</name>
<comment type="caution">
    <text evidence="1">The sequence shown here is derived from an EMBL/GenBank/DDBJ whole genome shotgun (WGS) entry which is preliminary data.</text>
</comment>
<protein>
    <submittedName>
        <fullName evidence="1">Uncharacterized protein</fullName>
    </submittedName>
</protein>
<dbReference type="EMBL" id="LAZR01006298">
    <property type="protein sequence ID" value="KKM93199.1"/>
    <property type="molecule type" value="Genomic_DNA"/>
</dbReference>